<name>A0A8H3F307_9LECA</name>
<gene>
    <name evidence="2" type="ORF">ALECFALPRED_010573</name>
</gene>
<sequence>MNISRWARTDWWRSKPSMNELARLHHELYRLDEFAQVIYAYPFGKETVASAIKELIPKKNYEFFLARLQPSDEIVGWVALSFDVEGTEEENRDKYEARLEWTEMCSHILKYWKVDSASGDSNVWDTIKRASSSLQAKHLPRDYCIINSLVLLPQFQKPGVARVLLEHAIGFWKKRVVVGTEWAMWVQAPAITHNMYKIYGFKEVGEYEVDLGDYGFLPKEERKIFGNYAWKFMILKEASGSATEEPAGARKVDKGKGKEQTQDGLGPDEGNRSTPEELSQHDAERTRTWEEAEQRLDEIRFRRGPPPGIGEVGRLIKTQRDARRRESDSTGPSKGKGKEQRSEEVQHSKDHQSAPEESMVPSPQHNGEATSQPHDNFMPTKSEEDLIEALKMHGVDEEEIELVKALALSLSNQDEGD</sequence>
<feature type="compositionally biased region" description="Basic and acidic residues" evidence="1">
    <location>
        <begin position="247"/>
        <end position="261"/>
    </location>
</feature>
<feature type="compositionally biased region" description="Basic and acidic residues" evidence="1">
    <location>
        <begin position="336"/>
        <end position="354"/>
    </location>
</feature>
<feature type="region of interest" description="Disordered" evidence="1">
    <location>
        <begin position="243"/>
        <end position="385"/>
    </location>
</feature>
<feature type="compositionally biased region" description="Basic and acidic residues" evidence="1">
    <location>
        <begin position="269"/>
        <end position="301"/>
    </location>
</feature>
<evidence type="ECO:0000313" key="3">
    <source>
        <dbReference type="Proteomes" id="UP000664203"/>
    </source>
</evidence>
<dbReference type="OrthoDB" id="5313763at2759"/>
<proteinExistence type="predicted"/>
<dbReference type="EMBL" id="CAJPDR010000089">
    <property type="protein sequence ID" value="CAF9916245.1"/>
    <property type="molecule type" value="Genomic_DNA"/>
</dbReference>
<dbReference type="Proteomes" id="UP000664203">
    <property type="component" value="Unassembled WGS sequence"/>
</dbReference>
<evidence type="ECO:0008006" key="4">
    <source>
        <dbReference type="Google" id="ProtNLM"/>
    </source>
</evidence>
<organism evidence="2 3">
    <name type="scientific">Alectoria fallacina</name>
    <dbReference type="NCBI Taxonomy" id="1903189"/>
    <lineage>
        <taxon>Eukaryota</taxon>
        <taxon>Fungi</taxon>
        <taxon>Dikarya</taxon>
        <taxon>Ascomycota</taxon>
        <taxon>Pezizomycotina</taxon>
        <taxon>Lecanoromycetes</taxon>
        <taxon>OSLEUM clade</taxon>
        <taxon>Lecanoromycetidae</taxon>
        <taxon>Lecanorales</taxon>
        <taxon>Lecanorineae</taxon>
        <taxon>Parmeliaceae</taxon>
        <taxon>Alectoria</taxon>
    </lineage>
</organism>
<protein>
    <recommendedName>
        <fullName evidence="4">N-acetyltransferase domain-containing protein</fullName>
    </recommendedName>
</protein>
<keyword evidence="3" id="KW-1185">Reference proteome</keyword>
<reference evidence="2" key="1">
    <citation type="submission" date="2021-03" db="EMBL/GenBank/DDBJ databases">
        <authorList>
            <person name="Tagirdzhanova G."/>
        </authorList>
    </citation>
    <scope>NUCLEOTIDE SEQUENCE</scope>
</reference>
<dbReference type="InterPro" id="IPR016181">
    <property type="entry name" value="Acyl_CoA_acyltransferase"/>
</dbReference>
<feature type="compositionally biased region" description="Polar residues" evidence="1">
    <location>
        <begin position="361"/>
        <end position="374"/>
    </location>
</feature>
<accession>A0A8H3F307</accession>
<evidence type="ECO:0000256" key="1">
    <source>
        <dbReference type="SAM" id="MobiDB-lite"/>
    </source>
</evidence>
<dbReference type="AlphaFoldDB" id="A0A8H3F307"/>
<comment type="caution">
    <text evidence="2">The sequence shown here is derived from an EMBL/GenBank/DDBJ whole genome shotgun (WGS) entry which is preliminary data.</text>
</comment>
<dbReference type="SUPFAM" id="SSF55729">
    <property type="entry name" value="Acyl-CoA N-acyltransferases (Nat)"/>
    <property type="match status" value="1"/>
</dbReference>
<feature type="compositionally biased region" description="Basic and acidic residues" evidence="1">
    <location>
        <begin position="318"/>
        <end position="328"/>
    </location>
</feature>
<evidence type="ECO:0000313" key="2">
    <source>
        <dbReference type="EMBL" id="CAF9916245.1"/>
    </source>
</evidence>
<dbReference type="Gene3D" id="3.40.630.30">
    <property type="match status" value="1"/>
</dbReference>